<dbReference type="AlphaFoldDB" id="X1JNK3"/>
<dbReference type="GO" id="GO:0003676">
    <property type="term" value="F:nucleic acid binding"/>
    <property type="evidence" value="ECO:0007669"/>
    <property type="project" value="InterPro"/>
</dbReference>
<organism evidence="2">
    <name type="scientific">marine sediment metagenome</name>
    <dbReference type="NCBI Taxonomy" id="412755"/>
    <lineage>
        <taxon>unclassified sequences</taxon>
        <taxon>metagenomes</taxon>
        <taxon>ecological metagenomes</taxon>
    </lineage>
</organism>
<dbReference type="Gene3D" id="3.30.420.10">
    <property type="entry name" value="Ribonuclease H-like superfamily/Ribonuclease H"/>
    <property type="match status" value="1"/>
</dbReference>
<dbReference type="InterPro" id="IPR012337">
    <property type="entry name" value="RNaseH-like_sf"/>
</dbReference>
<protein>
    <recommendedName>
        <fullName evidence="1">YprB ribonuclease H-like domain-containing protein</fullName>
    </recommendedName>
</protein>
<gene>
    <name evidence="2" type="ORF">S03H2_55775</name>
</gene>
<evidence type="ECO:0000313" key="2">
    <source>
        <dbReference type="EMBL" id="GAH83005.1"/>
    </source>
</evidence>
<dbReference type="EMBL" id="BARU01035659">
    <property type="protein sequence ID" value="GAH83005.1"/>
    <property type="molecule type" value="Genomic_DNA"/>
</dbReference>
<dbReference type="SUPFAM" id="SSF53098">
    <property type="entry name" value="Ribonuclease H-like"/>
    <property type="match status" value="1"/>
</dbReference>
<name>X1JNK3_9ZZZZ</name>
<comment type="caution">
    <text evidence="2">The sequence shown here is derived from an EMBL/GenBank/DDBJ whole genome shotgun (WGS) entry which is preliminary data.</text>
</comment>
<dbReference type="Pfam" id="PF13482">
    <property type="entry name" value="RNase_H_2"/>
    <property type="match status" value="1"/>
</dbReference>
<feature type="non-terminal residue" evidence="2">
    <location>
        <position position="1"/>
    </location>
</feature>
<evidence type="ECO:0000259" key="1">
    <source>
        <dbReference type="Pfam" id="PF13482"/>
    </source>
</evidence>
<reference evidence="2" key="1">
    <citation type="journal article" date="2014" name="Front. Microbiol.">
        <title>High frequency of phylogenetically diverse reductive dehalogenase-homologous genes in deep subseafloor sedimentary metagenomes.</title>
        <authorList>
            <person name="Kawai M."/>
            <person name="Futagami T."/>
            <person name="Toyoda A."/>
            <person name="Takaki Y."/>
            <person name="Nishi S."/>
            <person name="Hori S."/>
            <person name="Arai W."/>
            <person name="Tsubouchi T."/>
            <person name="Morono Y."/>
            <person name="Uchiyama I."/>
            <person name="Ito T."/>
            <person name="Fujiyama A."/>
            <person name="Inagaki F."/>
            <person name="Takami H."/>
        </authorList>
    </citation>
    <scope>NUCLEOTIDE SEQUENCE</scope>
    <source>
        <strain evidence="2">Expedition CK06-06</strain>
    </source>
</reference>
<sequence>CDTCRIIDWITRWLPKSHPLVLCTSSFQRKENFVIIDIETLGLFTRPIILIGVALIIGNNILTTQYFLRDIEEEPAALSAFLSHIDINSVFVTFNGKAFDLPYIKERLAYYGIYDDLNKPHFDILHFSRRAWKEGIPDCRLTTLERYLFGVDREDDIPSAMVPEFYETYLRSGNSGPLLPIVEHNKQDLVSLVNIFSRLHEEWG</sequence>
<dbReference type="PANTHER" id="PTHR38462">
    <property type="entry name" value="EXONUCLEASE-LIKE PROTEIN"/>
    <property type="match status" value="1"/>
</dbReference>
<proteinExistence type="predicted"/>
<accession>X1JNK3</accession>
<feature type="domain" description="YprB ribonuclease H-like" evidence="1">
    <location>
        <begin position="35"/>
        <end position="199"/>
    </location>
</feature>
<dbReference type="PANTHER" id="PTHR38462:SF1">
    <property type="entry name" value="YPRB RIBONUCLEASE H-LIKE DOMAIN-CONTAINING PROTEIN"/>
    <property type="match status" value="1"/>
</dbReference>
<dbReference type="InterPro" id="IPR036397">
    <property type="entry name" value="RNaseH_sf"/>
</dbReference>
<dbReference type="InterPro" id="IPR038720">
    <property type="entry name" value="YprB_RNase_H-like_dom"/>
</dbReference>